<name>A0A1M6I122_9CLOT</name>
<sequence length="192" mass="22257">MAWENDNWKNATVYTAKQSDKLAKEFFVLIKEIKDIIHHEENAFEVKKEQHHTIYSYGIDVNECSSSIGSIHSKCDGCPGSEEPDYVCRDCMDAALENNISSVIDDRVGMVIAHVFEPTFHEFQSDTWAMSLIFLFKDTVKNKTPYEVFTKIDNEDVTVYAKNINNEFFEVIDFTECTQKTIELLEILRKDF</sequence>
<proteinExistence type="predicted"/>
<dbReference type="EMBL" id="FQZB01000007">
    <property type="protein sequence ID" value="SHJ27954.1"/>
    <property type="molecule type" value="Genomic_DNA"/>
</dbReference>
<dbReference type="RefSeq" id="WP_072986197.1">
    <property type="nucleotide sequence ID" value="NZ_FQZB01000007.1"/>
</dbReference>
<reference evidence="1 2" key="1">
    <citation type="submission" date="2016-11" db="EMBL/GenBank/DDBJ databases">
        <authorList>
            <person name="Jaros S."/>
            <person name="Januszkiewicz K."/>
            <person name="Wedrychowicz H."/>
        </authorList>
    </citation>
    <scope>NUCLEOTIDE SEQUENCE [LARGE SCALE GENOMIC DNA]</scope>
    <source>
        <strain evidence="1 2">DSM 21758</strain>
    </source>
</reference>
<gene>
    <name evidence="1" type="ORF">SAMN02745163_01650</name>
</gene>
<evidence type="ECO:0000313" key="2">
    <source>
        <dbReference type="Proteomes" id="UP000184310"/>
    </source>
</evidence>
<protein>
    <submittedName>
        <fullName evidence="1">Uncharacterized protein</fullName>
    </submittedName>
</protein>
<dbReference type="Proteomes" id="UP000184310">
    <property type="component" value="Unassembled WGS sequence"/>
</dbReference>
<dbReference type="AlphaFoldDB" id="A0A1M6I122"/>
<accession>A0A1M6I122</accession>
<evidence type="ECO:0000313" key="1">
    <source>
        <dbReference type="EMBL" id="SHJ27954.1"/>
    </source>
</evidence>
<organism evidence="1 2">
    <name type="scientific">Clostridium cavendishii DSM 21758</name>
    <dbReference type="NCBI Taxonomy" id="1121302"/>
    <lineage>
        <taxon>Bacteria</taxon>
        <taxon>Bacillati</taxon>
        <taxon>Bacillota</taxon>
        <taxon>Clostridia</taxon>
        <taxon>Eubacteriales</taxon>
        <taxon>Clostridiaceae</taxon>
        <taxon>Clostridium</taxon>
    </lineage>
</organism>
<keyword evidence="2" id="KW-1185">Reference proteome</keyword>